<reference evidence="3" key="1">
    <citation type="submission" date="2021-12" db="EMBL/GenBank/DDBJ databases">
        <authorList>
            <person name="Rodrigo-Torres L."/>
            <person name="Arahal R. D."/>
            <person name="Lucena T."/>
        </authorList>
    </citation>
    <scope>NUCLEOTIDE SEQUENCE</scope>
    <source>
        <strain evidence="3">CECT 8226</strain>
    </source>
</reference>
<sequence>MEVREQVFSRQYPSSIETSRVVAEDLKLFWRESDVSDTVVVELELCVVELVNNAYEHAYENRDGEPIEIFSQYHNGVMIIDVANFGVEMPQCQFLSALEADFLEPEVDDPNTWSTSGRGFIILAALVDKVELNREQNKNVFRLIKKIPL</sequence>
<evidence type="ECO:0000259" key="2">
    <source>
        <dbReference type="Pfam" id="PF13581"/>
    </source>
</evidence>
<dbReference type="RefSeq" id="WP_237484253.1">
    <property type="nucleotide sequence ID" value="NZ_CAKLCM010000002.1"/>
</dbReference>
<proteinExistence type="predicted"/>
<dbReference type="Gene3D" id="3.30.565.10">
    <property type="entry name" value="Histidine kinase-like ATPase, C-terminal domain"/>
    <property type="match status" value="1"/>
</dbReference>
<dbReference type="PANTHER" id="PTHR35526:SF3">
    <property type="entry name" value="ANTI-SIGMA-F FACTOR RSBW"/>
    <property type="match status" value="1"/>
</dbReference>
<keyword evidence="1" id="KW-0723">Serine/threonine-protein kinase</keyword>
<dbReference type="Pfam" id="PF13581">
    <property type="entry name" value="HATPase_c_2"/>
    <property type="match status" value="1"/>
</dbReference>
<dbReference type="PANTHER" id="PTHR35526">
    <property type="entry name" value="ANTI-SIGMA-F FACTOR RSBW-RELATED"/>
    <property type="match status" value="1"/>
</dbReference>
<evidence type="ECO:0000313" key="3">
    <source>
        <dbReference type="EMBL" id="CAH0525747.1"/>
    </source>
</evidence>
<dbReference type="EMBL" id="CAKLCM010000002">
    <property type="protein sequence ID" value="CAH0525747.1"/>
    <property type="molecule type" value="Genomic_DNA"/>
</dbReference>
<name>A0ABN8DF49_9VIBR</name>
<dbReference type="SUPFAM" id="SSF55874">
    <property type="entry name" value="ATPase domain of HSP90 chaperone/DNA topoisomerase II/histidine kinase"/>
    <property type="match status" value="1"/>
</dbReference>
<keyword evidence="1" id="KW-0808">Transferase</keyword>
<dbReference type="InterPro" id="IPR050267">
    <property type="entry name" value="Anti-sigma-factor_SerPK"/>
</dbReference>
<evidence type="ECO:0000313" key="4">
    <source>
        <dbReference type="Proteomes" id="UP000838160"/>
    </source>
</evidence>
<dbReference type="Proteomes" id="UP000838160">
    <property type="component" value="Unassembled WGS sequence"/>
</dbReference>
<dbReference type="InterPro" id="IPR036890">
    <property type="entry name" value="HATPase_C_sf"/>
</dbReference>
<dbReference type="CDD" id="cd16936">
    <property type="entry name" value="HATPase_RsbW-like"/>
    <property type="match status" value="1"/>
</dbReference>
<feature type="domain" description="Histidine kinase/HSP90-like ATPase" evidence="2">
    <location>
        <begin position="18"/>
        <end position="145"/>
    </location>
</feature>
<keyword evidence="4" id="KW-1185">Reference proteome</keyword>
<protein>
    <recommendedName>
        <fullName evidence="2">Histidine kinase/HSP90-like ATPase domain-containing protein</fullName>
    </recommendedName>
</protein>
<dbReference type="InterPro" id="IPR003594">
    <property type="entry name" value="HATPase_dom"/>
</dbReference>
<evidence type="ECO:0000256" key="1">
    <source>
        <dbReference type="ARBA" id="ARBA00022527"/>
    </source>
</evidence>
<comment type="caution">
    <text evidence="3">The sequence shown here is derived from an EMBL/GenBank/DDBJ whole genome shotgun (WGS) entry which is preliminary data.</text>
</comment>
<organism evidence="3 4">
    <name type="scientific">Vibrio hippocampi</name>
    <dbReference type="NCBI Taxonomy" id="654686"/>
    <lineage>
        <taxon>Bacteria</taxon>
        <taxon>Pseudomonadati</taxon>
        <taxon>Pseudomonadota</taxon>
        <taxon>Gammaproteobacteria</taxon>
        <taxon>Vibrionales</taxon>
        <taxon>Vibrionaceae</taxon>
        <taxon>Vibrio</taxon>
    </lineage>
</organism>
<accession>A0ABN8DF49</accession>
<keyword evidence="1" id="KW-0418">Kinase</keyword>
<gene>
    <name evidence="3" type="ORF">VHP8226_01277</name>
</gene>